<feature type="compositionally biased region" description="Polar residues" evidence="1">
    <location>
        <begin position="101"/>
        <end position="114"/>
    </location>
</feature>
<dbReference type="InterPro" id="IPR012902">
    <property type="entry name" value="N_methyl_site"/>
</dbReference>
<dbReference type="Proteomes" id="UP000576225">
    <property type="component" value="Unassembled WGS sequence"/>
</dbReference>
<comment type="caution">
    <text evidence="3">The sequence shown here is derived from an EMBL/GenBank/DDBJ whole genome shotgun (WGS) entry which is preliminary data.</text>
</comment>
<dbReference type="PANTHER" id="PTHR30093">
    <property type="entry name" value="GENERAL SECRETION PATHWAY PROTEIN G"/>
    <property type="match status" value="1"/>
</dbReference>
<dbReference type="EMBL" id="JABAEW010000028">
    <property type="protein sequence ID" value="NMD87650.1"/>
    <property type="molecule type" value="Genomic_DNA"/>
</dbReference>
<protein>
    <submittedName>
        <fullName evidence="3">Prepilin-type N-terminal cleavage/methylation domain-containing protein</fullName>
    </submittedName>
</protein>
<evidence type="ECO:0000256" key="2">
    <source>
        <dbReference type="SAM" id="Phobius"/>
    </source>
</evidence>
<dbReference type="NCBIfam" id="TIGR02532">
    <property type="entry name" value="IV_pilin_GFxxxE"/>
    <property type="match status" value="1"/>
</dbReference>
<dbReference type="RefSeq" id="WP_168963012.1">
    <property type="nucleotide sequence ID" value="NZ_JABAEW010000028.1"/>
</dbReference>
<organism evidence="3 4">
    <name type="scientific">Victivallis vadensis</name>
    <dbReference type="NCBI Taxonomy" id="172901"/>
    <lineage>
        <taxon>Bacteria</taxon>
        <taxon>Pseudomonadati</taxon>
        <taxon>Lentisphaerota</taxon>
        <taxon>Lentisphaeria</taxon>
        <taxon>Victivallales</taxon>
        <taxon>Victivallaceae</taxon>
        <taxon>Victivallis</taxon>
    </lineage>
</organism>
<gene>
    <name evidence="3" type="ORF">HF882_13755</name>
</gene>
<dbReference type="InterPro" id="IPR045584">
    <property type="entry name" value="Pilin-like"/>
</dbReference>
<feature type="region of interest" description="Disordered" evidence="1">
    <location>
        <begin position="94"/>
        <end position="127"/>
    </location>
</feature>
<accession>A0A848B1P4</accession>
<evidence type="ECO:0000313" key="4">
    <source>
        <dbReference type="Proteomes" id="UP000576225"/>
    </source>
</evidence>
<dbReference type="Gene3D" id="3.30.700.10">
    <property type="entry name" value="Glycoprotein, Type 4 Pilin"/>
    <property type="match status" value="1"/>
</dbReference>
<proteinExistence type="predicted"/>
<evidence type="ECO:0000256" key="1">
    <source>
        <dbReference type="SAM" id="MobiDB-lite"/>
    </source>
</evidence>
<name>A0A848B1P4_9BACT</name>
<dbReference type="SUPFAM" id="SSF54523">
    <property type="entry name" value="Pili subunits"/>
    <property type="match status" value="1"/>
</dbReference>
<evidence type="ECO:0000313" key="3">
    <source>
        <dbReference type="EMBL" id="NMD87650.1"/>
    </source>
</evidence>
<sequence>MKVRIPHASSYQFRFTLINLLGVICRCLTAEGRERRTIYPAGELCSPGPLFLLSVKERRARERKRRFVPRLSPYQIFSAFTSLLRQCSASGKSEQKRDSALPQTTSRYCGSSSPAGRPLLRLSTAPSTPPAYRRLRPTAAKFTLIELLVVAAIIAILAALLFPALTKARMSGYTIRCTANLKQIGAWGLMYTSDWREVLPTQGDSAGYPEISGTGWSAKMKSSLAYDHKKTGESSAMACPQIYTMLKLRSGELCTYGLNGNLGGAKDKKNPTVPKAGRLTSRVFWFGDARVADQGAAKGFSFAAALKINYNADNDTNRPWPWQMERKLNPTSGHNGTVRANFAYGDGHVDGVRMVEFQSYGDADKKAFLGTR</sequence>
<dbReference type="AlphaFoldDB" id="A0A848B1P4"/>
<keyword evidence="2" id="KW-1133">Transmembrane helix</keyword>
<keyword evidence="2" id="KW-0812">Transmembrane</keyword>
<reference evidence="3 4" key="1">
    <citation type="submission" date="2020-04" db="EMBL/GenBank/DDBJ databases">
        <authorList>
            <person name="Hitch T.C.A."/>
            <person name="Wylensek D."/>
            <person name="Clavel T."/>
        </authorList>
    </citation>
    <scope>NUCLEOTIDE SEQUENCE [LARGE SCALE GENOMIC DNA]</scope>
    <source>
        <strain evidence="3 4">COR2-253-APC-1A</strain>
    </source>
</reference>
<keyword evidence="2" id="KW-0472">Membrane</keyword>
<feature type="transmembrane region" description="Helical" evidence="2">
    <location>
        <begin position="142"/>
        <end position="165"/>
    </location>
</feature>